<gene>
    <name evidence="1" type="ORF">H8695_10120</name>
</gene>
<comment type="caution">
    <text evidence="1">The sequence shown here is derived from an EMBL/GenBank/DDBJ whole genome shotgun (WGS) entry which is preliminary data.</text>
</comment>
<evidence type="ECO:0000313" key="1">
    <source>
        <dbReference type="EMBL" id="MBC8537043.1"/>
    </source>
</evidence>
<dbReference type="AlphaFoldDB" id="A0A926DF76"/>
<keyword evidence="2" id="KW-1185">Reference proteome</keyword>
<evidence type="ECO:0000313" key="2">
    <source>
        <dbReference type="Proteomes" id="UP000620366"/>
    </source>
</evidence>
<proteinExistence type="predicted"/>
<reference evidence="1" key="1">
    <citation type="submission" date="2020-08" db="EMBL/GenBank/DDBJ databases">
        <title>Genome public.</title>
        <authorList>
            <person name="Liu C."/>
            <person name="Sun Q."/>
        </authorList>
    </citation>
    <scope>NUCLEOTIDE SEQUENCE</scope>
    <source>
        <strain evidence="1">BX7</strain>
    </source>
</reference>
<name>A0A926DF76_9FIRM</name>
<dbReference type="EMBL" id="JACRSP010000005">
    <property type="protein sequence ID" value="MBC8537043.1"/>
    <property type="molecule type" value="Genomic_DNA"/>
</dbReference>
<sequence length="130" mass="13960">MSDISWAEAKALLQSGEWDAARFVHEMADTPLYYSTPAGENRAGEKKLYLLSRSGLPGIYQPAFLTAGSCRDFFTMLERLGFVVIQGTLAGLLSLLDSLPMKELGVVVEPGGPSPVVIPPGLRAANRPPV</sequence>
<protein>
    <recommendedName>
        <fullName evidence="3">SseB protein N-terminal domain-containing protein</fullName>
    </recommendedName>
</protein>
<dbReference type="Proteomes" id="UP000620366">
    <property type="component" value="Unassembled WGS sequence"/>
</dbReference>
<evidence type="ECO:0008006" key="3">
    <source>
        <dbReference type="Google" id="ProtNLM"/>
    </source>
</evidence>
<dbReference type="RefSeq" id="WP_249301247.1">
    <property type="nucleotide sequence ID" value="NZ_JACRSP010000005.1"/>
</dbReference>
<organism evidence="1 2">
    <name type="scientific">Feifania hominis</name>
    <dbReference type="NCBI Taxonomy" id="2763660"/>
    <lineage>
        <taxon>Bacteria</taxon>
        <taxon>Bacillati</taxon>
        <taxon>Bacillota</taxon>
        <taxon>Clostridia</taxon>
        <taxon>Eubacteriales</taxon>
        <taxon>Feifaniaceae</taxon>
        <taxon>Feifania</taxon>
    </lineage>
</organism>
<accession>A0A926DF76</accession>